<dbReference type="InterPro" id="IPR016667">
    <property type="entry name" value="Caps_polysacc_synth_CpsB/CapC"/>
</dbReference>
<dbReference type="PIRSF" id="PIRSF016557">
    <property type="entry name" value="Caps_synth_CpsB"/>
    <property type="match status" value="1"/>
</dbReference>
<evidence type="ECO:0000256" key="1">
    <source>
        <dbReference type="ARBA" id="ARBA00005750"/>
    </source>
</evidence>
<evidence type="ECO:0000256" key="3">
    <source>
        <dbReference type="ARBA" id="ARBA00022801"/>
    </source>
</evidence>
<evidence type="ECO:0000256" key="5">
    <source>
        <dbReference type="ARBA" id="ARBA00051722"/>
    </source>
</evidence>
<dbReference type="GO" id="GO:0030145">
    <property type="term" value="F:manganese ion binding"/>
    <property type="evidence" value="ECO:0007669"/>
    <property type="project" value="InterPro"/>
</dbReference>
<dbReference type="PANTHER" id="PTHR39181:SF1">
    <property type="entry name" value="TYROSINE-PROTEIN PHOSPHATASE YWQE"/>
    <property type="match status" value="1"/>
</dbReference>
<keyword evidence="4" id="KW-0904">Protein phosphatase</keyword>
<keyword evidence="3" id="KW-0378">Hydrolase</keyword>
<evidence type="ECO:0000256" key="2">
    <source>
        <dbReference type="ARBA" id="ARBA00013064"/>
    </source>
</evidence>
<comment type="similarity">
    <text evidence="1">Belongs to the metallo-dependent hydrolases superfamily. CpsB/CapC family.</text>
</comment>
<accession>A0A252F3F3</accession>
<reference evidence="6 7" key="1">
    <citation type="submission" date="2017-05" db="EMBL/GenBank/DDBJ databases">
        <title>Butyricicoccus porcorum sp. nov. a butyrate-producing bacterium from the swine intestinal tract.</title>
        <authorList>
            <person name="Trachsel J."/>
            <person name="Humphrey S."/>
            <person name="Allen H.K."/>
        </authorList>
    </citation>
    <scope>NUCLEOTIDE SEQUENCE [LARGE SCALE GENOMIC DNA]</scope>
    <source>
        <strain evidence="6">BB10</strain>
    </source>
</reference>
<dbReference type="OrthoDB" id="9788539at2"/>
<gene>
    <name evidence="6" type="ORF">CBW42_08240</name>
</gene>
<evidence type="ECO:0000313" key="7">
    <source>
        <dbReference type="Proteomes" id="UP000194903"/>
    </source>
</evidence>
<organism evidence="6 7">
    <name type="scientific">Butyricicoccus porcorum</name>
    <dbReference type="NCBI Taxonomy" id="1945634"/>
    <lineage>
        <taxon>Bacteria</taxon>
        <taxon>Bacillati</taxon>
        <taxon>Bacillota</taxon>
        <taxon>Clostridia</taxon>
        <taxon>Eubacteriales</taxon>
        <taxon>Butyricicoccaceae</taxon>
        <taxon>Butyricicoccus</taxon>
    </lineage>
</organism>
<dbReference type="SUPFAM" id="SSF89550">
    <property type="entry name" value="PHP domain-like"/>
    <property type="match status" value="1"/>
</dbReference>
<dbReference type="EC" id="3.1.3.48" evidence="2"/>
<evidence type="ECO:0000256" key="4">
    <source>
        <dbReference type="ARBA" id="ARBA00022912"/>
    </source>
</evidence>
<dbReference type="Pfam" id="PF19567">
    <property type="entry name" value="CpsB_CapC"/>
    <property type="match status" value="1"/>
</dbReference>
<dbReference type="InterPro" id="IPR016195">
    <property type="entry name" value="Pol/histidinol_Pase-like"/>
</dbReference>
<evidence type="ECO:0000313" key="6">
    <source>
        <dbReference type="EMBL" id="OUM20296.1"/>
    </source>
</evidence>
<comment type="caution">
    <text evidence="6">The sequence shown here is derived from an EMBL/GenBank/DDBJ whole genome shotgun (WGS) entry which is preliminary data.</text>
</comment>
<dbReference type="Proteomes" id="UP000194903">
    <property type="component" value="Unassembled WGS sequence"/>
</dbReference>
<proteinExistence type="inferred from homology"/>
<name>A0A252F3F3_9FIRM</name>
<dbReference type="EMBL" id="NHOC01000006">
    <property type="protein sequence ID" value="OUM20296.1"/>
    <property type="molecule type" value="Genomic_DNA"/>
</dbReference>
<sequence>MKVIDFHSHILPNIDDGSKDINMSMEMLKRSKEQQIDVMIATPHFYADSDTIEHFLKKRTYALKQLEDNIDFSAPKIVSGAEVCFFAGIGRADNIEELCIGSSDLMLLEMPFRAWSKGDLREVERLLNRGIRPIIAHLERFYRFQKDKELIQDLFAFPVLIQVNAECLLSWKDRRRAIKLFQSGQAHLLGSDCHNLTGRPQNLMEGRAMLEKKIGRQFLNQMDQLGVSLLREDI</sequence>
<dbReference type="GO" id="GO:0004725">
    <property type="term" value="F:protein tyrosine phosphatase activity"/>
    <property type="evidence" value="ECO:0007669"/>
    <property type="project" value="UniProtKB-EC"/>
</dbReference>
<dbReference type="RefSeq" id="WP_087019839.1">
    <property type="nucleotide sequence ID" value="NZ_CP178353.1"/>
</dbReference>
<keyword evidence="7" id="KW-1185">Reference proteome</keyword>
<comment type="catalytic activity">
    <reaction evidence="5">
        <text>O-phospho-L-tyrosyl-[protein] + H2O = L-tyrosyl-[protein] + phosphate</text>
        <dbReference type="Rhea" id="RHEA:10684"/>
        <dbReference type="Rhea" id="RHEA-COMP:10136"/>
        <dbReference type="Rhea" id="RHEA-COMP:20101"/>
        <dbReference type="ChEBI" id="CHEBI:15377"/>
        <dbReference type="ChEBI" id="CHEBI:43474"/>
        <dbReference type="ChEBI" id="CHEBI:46858"/>
        <dbReference type="ChEBI" id="CHEBI:61978"/>
        <dbReference type="EC" id="3.1.3.48"/>
    </reaction>
</comment>
<dbReference type="PANTHER" id="PTHR39181">
    <property type="entry name" value="TYROSINE-PROTEIN PHOSPHATASE YWQE"/>
    <property type="match status" value="1"/>
</dbReference>
<dbReference type="Gene3D" id="3.20.20.140">
    <property type="entry name" value="Metal-dependent hydrolases"/>
    <property type="match status" value="1"/>
</dbReference>
<dbReference type="AlphaFoldDB" id="A0A252F3F3"/>
<protein>
    <recommendedName>
        <fullName evidence="2">protein-tyrosine-phosphatase</fullName>
        <ecNumber evidence="2">3.1.3.48</ecNumber>
    </recommendedName>
</protein>